<dbReference type="EMBL" id="LR798197">
    <property type="protein sequence ID" value="CAB5150719.1"/>
    <property type="molecule type" value="Genomic_DNA"/>
</dbReference>
<name>A0A6J7W4W6_9CAUD</name>
<reference evidence="2" key="1">
    <citation type="submission" date="2020-05" db="EMBL/GenBank/DDBJ databases">
        <authorList>
            <person name="Chiriac C."/>
            <person name="Salcher M."/>
            <person name="Ghai R."/>
            <person name="Kavagutti S V."/>
        </authorList>
    </citation>
    <scope>NUCLEOTIDE SEQUENCE</scope>
</reference>
<gene>
    <name evidence="2" type="ORF">UFOVP148_2</name>
</gene>
<organism evidence="2">
    <name type="scientific">uncultured Caudovirales phage</name>
    <dbReference type="NCBI Taxonomy" id="2100421"/>
    <lineage>
        <taxon>Viruses</taxon>
        <taxon>Duplodnaviria</taxon>
        <taxon>Heunggongvirae</taxon>
        <taxon>Uroviricota</taxon>
        <taxon>Caudoviricetes</taxon>
        <taxon>Peduoviridae</taxon>
        <taxon>Maltschvirus</taxon>
        <taxon>Maltschvirus maltsch</taxon>
    </lineage>
</organism>
<protein>
    <submittedName>
        <fullName evidence="2">Uncharacterized protein</fullName>
    </submittedName>
</protein>
<proteinExistence type="predicted"/>
<accession>A0A6J7W4W6</accession>
<evidence type="ECO:0000256" key="1">
    <source>
        <dbReference type="SAM" id="MobiDB-lite"/>
    </source>
</evidence>
<evidence type="ECO:0000313" key="2">
    <source>
        <dbReference type="EMBL" id="CAB5150719.1"/>
    </source>
</evidence>
<feature type="region of interest" description="Disordered" evidence="1">
    <location>
        <begin position="1"/>
        <end position="20"/>
    </location>
</feature>
<sequence length="64" mass="6950">MDAKTNQGIQPPEKSSTTRSSVITFSVTFCGRGIRNLPGSLCYKTDSLAELDRCSKDIFYGSVA</sequence>